<accession>A0A1R1SDG2</accession>
<evidence type="ECO:0000313" key="2">
    <source>
        <dbReference type="EMBL" id="OMI36325.1"/>
    </source>
</evidence>
<gene>
    <name evidence="2" type="ORF">SPAR_26746</name>
</gene>
<dbReference type="AlphaFoldDB" id="A0A1R1SDG2"/>
<dbReference type="Pfam" id="PF06259">
    <property type="entry name" value="Abhydrolase_8"/>
    <property type="match status" value="1"/>
</dbReference>
<proteinExistence type="predicted"/>
<feature type="domain" description="DUF1023" evidence="1">
    <location>
        <begin position="357"/>
        <end position="525"/>
    </location>
</feature>
<keyword evidence="3" id="KW-1185">Reference proteome</keyword>
<reference evidence="2 3" key="1">
    <citation type="submission" date="2013-05" db="EMBL/GenBank/DDBJ databases">
        <title>Genome sequence of Streptomyces sparsogenes DSM 40356.</title>
        <authorList>
            <person name="Coyne S."/>
            <person name="Seebeck F.P."/>
        </authorList>
    </citation>
    <scope>NUCLEOTIDE SEQUENCE [LARGE SCALE GENOMIC DNA]</scope>
    <source>
        <strain evidence="2 3">DSM 40356</strain>
    </source>
</reference>
<dbReference type="EMBL" id="ASQP01000343">
    <property type="protein sequence ID" value="OMI36325.1"/>
    <property type="molecule type" value="Genomic_DNA"/>
</dbReference>
<evidence type="ECO:0000259" key="1">
    <source>
        <dbReference type="Pfam" id="PF06259"/>
    </source>
</evidence>
<comment type="caution">
    <text evidence="2">The sequence shown here is derived from an EMBL/GenBank/DDBJ whole genome shotgun (WGS) entry which is preliminary data.</text>
</comment>
<dbReference type="STRING" id="67365.GCA_001704635_03182"/>
<evidence type="ECO:0000313" key="3">
    <source>
        <dbReference type="Proteomes" id="UP000186168"/>
    </source>
</evidence>
<name>A0A1R1SDG2_9ACTN</name>
<sequence>MIRAVVTFAQLKALDPAQFEEAADGWHKVSSSASAAKDRLENEINAKLRGGLKGQGVGAALGRLERLSENFHYMQVECALVLTALNGLAAELRAAKKKLDNAVQDAQDAGMTVKEDGSVEYRPPVVLLPGQEYEQPGSGRTPFVTTTPKERAQGYADRIGDALKDATEADGKYARTLGKLITVADLSVTKEDWTDADQDRGDVKKTVGGYLRGIPEDKSPQENAAWWKSLSKEERAEYISLYPASVGKLDGLPAEDRDEANRVWFNEQRAKYQTELDNLPPEPKPKYMAAGRVMVLNPEWREWDGKRKHLIGSLDGMRRIQQRFDSTGKTDAFPDSRLSVGRPRGDGLPPAYLLGFDAENNGRAIIANGNPDTADHTAVMVGGTKSRLSGIYTPMVAGTNLWQAASAMPGEPKVSTITWNGYDAPQNLFPEGALNRYADRAAGDFNDFLSGLHTSHDPAAEDHLSVQAHSYGSVVVGSAARQGTLEASDVMFSGSPGVQVGRAEDLDVPSGHVWNQKAKDDPVPRLGAPTHGHHEGLTQFITPHDPVFGAKQMSTDTHGHGNYWLAGSESLENQARVVVGRYDEVRLK</sequence>
<protein>
    <recommendedName>
        <fullName evidence="1">DUF1023 domain-containing protein</fullName>
    </recommendedName>
</protein>
<dbReference type="InterPro" id="IPR010427">
    <property type="entry name" value="DUF1023"/>
</dbReference>
<dbReference type="Proteomes" id="UP000186168">
    <property type="component" value="Unassembled WGS sequence"/>
</dbReference>
<organism evidence="2 3">
    <name type="scientific">Streptomyces sparsogenes DSM 40356</name>
    <dbReference type="NCBI Taxonomy" id="1331668"/>
    <lineage>
        <taxon>Bacteria</taxon>
        <taxon>Bacillati</taxon>
        <taxon>Actinomycetota</taxon>
        <taxon>Actinomycetes</taxon>
        <taxon>Kitasatosporales</taxon>
        <taxon>Streptomycetaceae</taxon>
        <taxon>Streptomyces</taxon>
    </lineage>
</organism>